<proteinExistence type="predicted"/>
<keyword evidence="2" id="KW-1185">Reference proteome</keyword>
<dbReference type="RefSeq" id="WP_385876680.1">
    <property type="nucleotide sequence ID" value="NZ_JBHLXE010000063.1"/>
</dbReference>
<protein>
    <submittedName>
        <fullName evidence="1">Uncharacterized protein</fullName>
    </submittedName>
</protein>
<organism evidence="1 2">
    <name type="scientific">Thorsellia kenyensis</name>
    <dbReference type="NCBI Taxonomy" id="1549888"/>
    <lineage>
        <taxon>Bacteria</taxon>
        <taxon>Pseudomonadati</taxon>
        <taxon>Pseudomonadota</taxon>
        <taxon>Gammaproteobacteria</taxon>
        <taxon>Enterobacterales</taxon>
        <taxon>Thorselliaceae</taxon>
        <taxon>Thorsellia</taxon>
    </lineage>
</organism>
<name>A0ABV6CDE2_9GAMM</name>
<dbReference type="EMBL" id="JBHLXE010000063">
    <property type="protein sequence ID" value="MFC0179576.1"/>
    <property type="molecule type" value="Genomic_DNA"/>
</dbReference>
<dbReference type="Proteomes" id="UP001589758">
    <property type="component" value="Unassembled WGS sequence"/>
</dbReference>
<evidence type="ECO:0000313" key="1">
    <source>
        <dbReference type="EMBL" id="MFC0179576.1"/>
    </source>
</evidence>
<sequence length="99" mass="10747">MTSSAGGNVEIGSPKNILLKAITVQKMGASDYRVPPPPLPSGHSEFFILKNQKTGQVIANRSYRITTSEGEVYTGISDKNGKTVEVYTAKPSELKIEFM</sequence>
<reference evidence="1 2" key="1">
    <citation type="submission" date="2024-09" db="EMBL/GenBank/DDBJ databases">
        <authorList>
            <person name="Sun Q."/>
            <person name="Mori K."/>
        </authorList>
    </citation>
    <scope>NUCLEOTIDE SEQUENCE [LARGE SCALE GENOMIC DNA]</scope>
    <source>
        <strain evidence="1 2">CCM 8545</strain>
    </source>
</reference>
<accession>A0ABV6CDE2</accession>
<gene>
    <name evidence="1" type="ORF">ACFFIT_05650</name>
</gene>
<comment type="caution">
    <text evidence="1">The sequence shown here is derived from an EMBL/GenBank/DDBJ whole genome shotgun (WGS) entry which is preliminary data.</text>
</comment>
<evidence type="ECO:0000313" key="2">
    <source>
        <dbReference type="Proteomes" id="UP001589758"/>
    </source>
</evidence>